<evidence type="ECO:0000256" key="1">
    <source>
        <dbReference type="SAM" id="MobiDB-lite"/>
    </source>
</evidence>
<proteinExistence type="predicted"/>
<dbReference type="EMBL" id="JACEEZ010005024">
    <property type="protein sequence ID" value="KAG0725951.1"/>
    <property type="molecule type" value="Genomic_DNA"/>
</dbReference>
<organism evidence="3 4">
    <name type="scientific">Chionoecetes opilio</name>
    <name type="common">Atlantic snow crab</name>
    <name type="synonym">Cancer opilio</name>
    <dbReference type="NCBI Taxonomy" id="41210"/>
    <lineage>
        <taxon>Eukaryota</taxon>
        <taxon>Metazoa</taxon>
        <taxon>Ecdysozoa</taxon>
        <taxon>Arthropoda</taxon>
        <taxon>Crustacea</taxon>
        <taxon>Multicrustacea</taxon>
        <taxon>Malacostraca</taxon>
        <taxon>Eumalacostraca</taxon>
        <taxon>Eucarida</taxon>
        <taxon>Decapoda</taxon>
        <taxon>Pleocyemata</taxon>
        <taxon>Brachyura</taxon>
        <taxon>Eubrachyura</taxon>
        <taxon>Majoidea</taxon>
        <taxon>Majidae</taxon>
        <taxon>Chionoecetes</taxon>
    </lineage>
</organism>
<feature type="region of interest" description="Disordered" evidence="1">
    <location>
        <begin position="163"/>
        <end position="226"/>
    </location>
</feature>
<keyword evidence="2" id="KW-1133">Transmembrane helix</keyword>
<evidence type="ECO:0000313" key="3">
    <source>
        <dbReference type="EMBL" id="KAG0725951.1"/>
    </source>
</evidence>
<evidence type="ECO:0000313" key="4">
    <source>
        <dbReference type="Proteomes" id="UP000770661"/>
    </source>
</evidence>
<reference evidence="3" key="1">
    <citation type="submission" date="2020-07" db="EMBL/GenBank/DDBJ databases">
        <title>The High-quality genome of the commercially important snow crab, Chionoecetes opilio.</title>
        <authorList>
            <person name="Jeong J.-H."/>
            <person name="Ryu S."/>
        </authorList>
    </citation>
    <scope>NUCLEOTIDE SEQUENCE</scope>
    <source>
        <strain evidence="3">MADBK_172401_WGS</strain>
        <tissue evidence="3">Digestive gland</tissue>
    </source>
</reference>
<keyword evidence="2" id="KW-0812">Transmembrane</keyword>
<gene>
    <name evidence="3" type="ORF">GWK47_037562</name>
</gene>
<dbReference type="Proteomes" id="UP000770661">
    <property type="component" value="Unassembled WGS sequence"/>
</dbReference>
<comment type="caution">
    <text evidence="3">The sequence shown here is derived from an EMBL/GenBank/DDBJ whole genome shotgun (WGS) entry which is preliminary data.</text>
</comment>
<feature type="transmembrane region" description="Helical" evidence="2">
    <location>
        <begin position="132"/>
        <end position="157"/>
    </location>
</feature>
<sequence length="274" mass="29426">MSHVSRLAKGKDGRIIYAARGLGAHRRGISPLSLCLAPEFVVRGLEAGMDVTLKVRATNHRGQSVSISLETDIMKVAEKRMALTSSRLTPSNISPARPHTPSDRANYLRIALCPAPKPPMTMEARPPAKGVLLPPVVGAVVGGVGAVLVLVVVGLVLTHYTRRSRPHTHSKGDSPPTLTNVYVGGPSDVCSEDAHETHAHSKAANPDVVRGTGHNRSSRGKRPRPLLFHLPTSTANQCIYHGGDTWVGHSCVLAQLCALWQAELRGILMPHRRV</sequence>
<name>A0A8J4YLN4_CHIOP</name>
<keyword evidence="4" id="KW-1185">Reference proteome</keyword>
<accession>A0A8J4YLN4</accession>
<evidence type="ECO:0000256" key="2">
    <source>
        <dbReference type="SAM" id="Phobius"/>
    </source>
</evidence>
<dbReference type="AlphaFoldDB" id="A0A8J4YLN4"/>
<protein>
    <submittedName>
        <fullName evidence="3">Uncharacterized protein</fullName>
    </submittedName>
</protein>
<keyword evidence="2" id="KW-0472">Membrane</keyword>